<feature type="compositionally biased region" description="Low complexity" evidence="1">
    <location>
        <begin position="1"/>
        <end position="30"/>
    </location>
</feature>
<feature type="compositionally biased region" description="Basic and acidic residues" evidence="1">
    <location>
        <begin position="32"/>
        <end position="46"/>
    </location>
</feature>
<organism evidence="2 3">
    <name type="scientific">Oryza sativa subsp. japonica</name>
    <name type="common">Rice</name>
    <dbReference type="NCBI Taxonomy" id="39947"/>
    <lineage>
        <taxon>Eukaryota</taxon>
        <taxon>Viridiplantae</taxon>
        <taxon>Streptophyta</taxon>
        <taxon>Embryophyta</taxon>
        <taxon>Tracheophyta</taxon>
        <taxon>Spermatophyta</taxon>
        <taxon>Magnoliopsida</taxon>
        <taxon>Liliopsida</taxon>
        <taxon>Poales</taxon>
        <taxon>Poaceae</taxon>
        <taxon>BOP clade</taxon>
        <taxon>Oryzoideae</taxon>
        <taxon>Oryzeae</taxon>
        <taxon>Oryzinae</taxon>
        <taxon>Oryza</taxon>
        <taxon>Oryza sativa</taxon>
    </lineage>
</organism>
<reference evidence="2 3" key="3">
    <citation type="journal article" date="2013" name="Rice">
        <title>Improvement of the Oryza sativa Nipponbare reference genome using next generation sequence and optical map data.</title>
        <authorList>
            <person name="Kawahara Y."/>
            <person name="de la Bastide M."/>
            <person name="Hamilton J.P."/>
            <person name="Kanamori H."/>
            <person name="McCombie W.R."/>
            <person name="Ouyang S."/>
            <person name="Schwartz D.C."/>
            <person name="Tanaka T."/>
            <person name="Wu J."/>
            <person name="Zhou S."/>
            <person name="Childs K.L."/>
            <person name="Davidson R.M."/>
            <person name="Lin H."/>
            <person name="Quesada-Ocampo L."/>
            <person name="Vaillancourt B."/>
            <person name="Sakai H."/>
            <person name="Lee S.S."/>
            <person name="Kim J."/>
            <person name="Numa H."/>
            <person name="Itoh T."/>
            <person name="Buell C.R."/>
            <person name="Matsumoto T."/>
        </authorList>
    </citation>
    <scope>NUCLEOTIDE SEQUENCE [LARGE SCALE GENOMIC DNA]</scope>
    <source>
        <strain evidence="3">cv. Nipponbare</strain>
    </source>
</reference>
<reference evidence="3" key="1">
    <citation type="journal article" date="2005" name="Nature">
        <title>The map-based sequence of the rice genome.</title>
        <authorList>
            <consortium name="International rice genome sequencing project (IRGSP)"/>
            <person name="Matsumoto T."/>
            <person name="Wu J."/>
            <person name="Kanamori H."/>
            <person name="Katayose Y."/>
            <person name="Fujisawa M."/>
            <person name="Namiki N."/>
            <person name="Mizuno H."/>
            <person name="Yamamoto K."/>
            <person name="Antonio B.A."/>
            <person name="Baba T."/>
            <person name="Sakata K."/>
            <person name="Nagamura Y."/>
            <person name="Aoki H."/>
            <person name="Arikawa K."/>
            <person name="Arita K."/>
            <person name="Bito T."/>
            <person name="Chiden Y."/>
            <person name="Fujitsuka N."/>
            <person name="Fukunaka R."/>
            <person name="Hamada M."/>
            <person name="Harada C."/>
            <person name="Hayashi A."/>
            <person name="Hijishita S."/>
            <person name="Honda M."/>
            <person name="Hosokawa S."/>
            <person name="Ichikawa Y."/>
            <person name="Idonuma A."/>
            <person name="Iijima M."/>
            <person name="Ikeda M."/>
            <person name="Ikeno M."/>
            <person name="Ito K."/>
            <person name="Ito S."/>
            <person name="Ito T."/>
            <person name="Ito Y."/>
            <person name="Ito Y."/>
            <person name="Iwabuchi A."/>
            <person name="Kamiya K."/>
            <person name="Karasawa W."/>
            <person name="Kurita K."/>
            <person name="Katagiri S."/>
            <person name="Kikuta A."/>
            <person name="Kobayashi H."/>
            <person name="Kobayashi N."/>
            <person name="Machita K."/>
            <person name="Maehara T."/>
            <person name="Masukawa M."/>
            <person name="Mizubayashi T."/>
            <person name="Mukai Y."/>
            <person name="Nagasaki H."/>
            <person name="Nagata Y."/>
            <person name="Naito S."/>
            <person name="Nakashima M."/>
            <person name="Nakama Y."/>
            <person name="Nakamichi Y."/>
            <person name="Nakamura M."/>
            <person name="Meguro A."/>
            <person name="Negishi M."/>
            <person name="Ohta I."/>
            <person name="Ohta T."/>
            <person name="Okamoto M."/>
            <person name="Ono N."/>
            <person name="Saji S."/>
            <person name="Sakaguchi M."/>
            <person name="Sakai K."/>
            <person name="Shibata M."/>
            <person name="Shimokawa T."/>
            <person name="Song J."/>
            <person name="Takazaki Y."/>
            <person name="Terasawa K."/>
            <person name="Tsugane M."/>
            <person name="Tsuji K."/>
            <person name="Ueda S."/>
            <person name="Waki K."/>
            <person name="Yamagata H."/>
            <person name="Yamamoto M."/>
            <person name="Yamamoto S."/>
            <person name="Yamane H."/>
            <person name="Yoshiki S."/>
            <person name="Yoshihara R."/>
            <person name="Yukawa K."/>
            <person name="Zhong H."/>
            <person name="Yano M."/>
            <person name="Yuan Q."/>
            <person name="Ouyang S."/>
            <person name="Liu J."/>
            <person name="Jones K.M."/>
            <person name="Gansberger K."/>
            <person name="Moffat K."/>
            <person name="Hill J."/>
            <person name="Bera J."/>
            <person name="Fadrosh D."/>
            <person name="Jin S."/>
            <person name="Johri S."/>
            <person name="Kim M."/>
            <person name="Overton L."/>
            <person name="Reardon M."/>
            <person name="Tsitrin T."/>
            <person name="Vuong H."/>
            <person name="Weaver B."/>
            <person name="Ciecko A."/>
            <person name="Tallon L."/>
            <person name="Jackson J."/>
            <person name="Pai G."/>
            <person name="Aken S.V."/>
            <person name="Utterback T."/>
            <person name="Reidmuller S."/>
            <person name="Feldblyum T."/>
            <person name="Hsiao J."/>
            <person name="Zismann V."/>
            <person name="Iobst S."/>
            <person name="de Vazeille A.R."/>
            <person name="Buell C.R."/>
            <person name="Ying K."/>
            <person name="Li Y."/>
            <person name="Lu T."/>
            <person name="Huang Y."/>
            <person name="Zhao Q."/>
            <person name="Feng Q."/>
            <person name="Zhang L."/>
            <person name="Zhu J."/>
            <person name="Weng Q."/>
            <person name="Mu J."/>
            <person name="Lu Y."/>
            <person name="Fan D."/>
            <person name="Liu Y."/>
            <person name="Guan J."/>
            <person name="Zhang Y."/>
            <person name="Yu S."/>
            <person name="Liu X."/>
            <person name="Zhang Y."/>
            <person name="Hong G."/>
            <person name="Han B."/>
            <person name="Choisne N."/>
            <person name="Demange N."/>
            <person name="Orjeda G."/>
            <person name="Samain S."/>
            <person name="Cattolico L."/>
            <person name="Pelletier E."/>
            <person name="Couloux A."/>
            <person name="Segurens B."/>
            <person name="Wincker P."/>
            <person name="D'Hont A."/>
            <person name="Scarpelli C."/>
            <person name="Weissenbach J."/>
            <person name="Salanoubat M."/>
            <person name="Quetier F."/>
            <person name="Yu Y."/>
            <person name="Kim H.R."/>
            <person name="Rambo T."/>
            <person name="Currie J."/>
            <person name="Collura K."/>
            <person name="Luo M."/>
            <person name="Yang T."/>
            <person name="Ammiraju J.S.S."/>
            <person name="Engler F."/>
            <person name="Soderlund C."/>
            <person name="Wing R.A."/>
            <person name="Palmer L.E."/>
            <person name="de la Bastide M."/>
            <person name="Spiegel L."/>
            <person name="Nascimento L."/>
            <person name="Zutavern T."/>
            <person name="O'Shaughnessy A."/>
            <person name="Dike S."/>
            <person name="Dedhia N."/>
            <person name="Preston R."/>
            <person name="Balija V."/>
            <person name="McCombie W.R."/>
            <person name="Chow T."/>
            <person name="Chen H."/>
            <person name="Chung M."/>
            <person name="Chen C."/>
            <person name="Shaw J."/>
            <person name="Wu H."/>
            <person name="Hsiao K."/>
            <person name="Chao Y."/>
            <person name="Chu M."/>
            <person name="Cheng C."/>
            <person name="Hour A."/>
            <person name="Lee P."/>
            <person name="Lin S."/>
            <person name="Lin Y."/>
            <person name="Liou J."/>
            <person name="Liu S."/>
            <person name="Hsing Y."/>
            <person name="Raghuvanshi S."/>
            <person name="Mohanty A."/>
            <person name="Bharti A.K."/>
            <person name="Gaur A."/>
            <person name="Gupta V."/>
            <person name="Kumar D."/>
            <person name="Ravi V."/>
            <person name="Vij S."/>
            <person name="Kapur A."/>
            <person name="Khurana P."/>
            <person name="Khurana P."/>
            <person name="Khurana J.P."/>
            <person name="Tyagi A.K."/>
            <person name="Gaikwad K."/>
            <person name="Singh A."/>
            <person name="Dalal V."/>
            <person name="Srivastava S."/>
            <person name="Dixit A."/>
            <person name="Pal A.K."/>
            <person name="Ghazi I.A."/>
            <person name="Yadav M."/>
            <person name="Pandit A."/>
            <person name="Bhargava A."/>
            <person name="Sureshbabu K."/>
            <person name="Batra K."/>
            <person name="Sharma T.R."/>
            <person name="Mohapatra T."/>
            <person name="Singh N.K."/>
            <person name="Messing J."/>
            <person name="Nelson A.B."/>
            <person name="Fuks G."/>
            <person name="Kavchok S."/>
            <person name="Keizer G."/>
            <person name="Linton E."/>
            <person name="Llaca V."/>
            <person name="Song R."/>
            <person name="Tanyolac B."/>
            <person name="Young S."/>
            <person name="Ho-Il K."/>
            <person name="Hahn J.H."/>
            <person name="Sangsakoo G."/>
            <person name="Vanavichit A."/>
            <person name="de Mattos Luiz.A.T."/>
            <person name="Zimmer P.D."/>
            <person name="Malone G."/>
            <person name="Dellagostin O."/>
            <person name="de Oliveira A.C."/>
            <person name="Bevan M."/>
            <person name="Bancroft I."/>
            <person name="Minx P."/>
            <person name="Cordum H."/>
            <person name="Wilson R."/>
            <person name="Cheng Z."/>
            <person name="Jin W."/>
            <person name="Jiang J."/>
            <person name="Leong S.A."/>
            <person name="Iwama H."/>
            <person name="Gojobori T."/>
            <person name="Itoh T."/>
            <person name="Niimura Y."/>
            <person name="Fujii Y."/>
            <person name="Habara T."/>
            <person name="Sakai H."/>
            <person name="Sato Y."/>
            <person name="Wilson G."/>
            <person name="Kumar K."/>
            <person name="McCouch S."/>
            <person name="Juretic N."/>
            <person name="Hoen D."/>
            <person name="Wright S."/>
            <person name="Bruskiewich R."/>
            <person name="Bureau T."/>
            <person name="Miyao A."/>
            <person name="Hirochika H."/>
            <person name="Nishikawa T."/>
            <person name="Kadowaki K."/>
            <person name="Sugiura M."/>
            <person name="Burr B."/>
            <person name="Sasaki T."/>
        </authorList>
    </citation>
    <scope>NUCLEOTIDE SEQUENCE [LARGE SCALE GENOMIC DNA]</scope>
    <source>
        <strain evidence="3">cv. Nipponbare</strain>
    </source>
</reference>
<evidence type="ECO:0000256" key="1">
    <source>
        <dbReference type="SAM" id="MobiDB-lite"/>
    </source>
</evidence>
<dbReference type="PaxDb" id="39947-A0A0P0XHW4"/>
<accession>A0A0P0XHW4</accession>
<feature type="region of interest" description="Disordered" evidence="1">
    <location>
        <begin position="1"/>
        <end position="56"/>
    </location>
</feature>
<reference evidence="2 3" key="2">
    <citation type="journal article" date="2013" name="Plant Cell Physiol.">
        <title>Rice Annotation Project Database (RAP-DB): an integrative and interactive database for rice genomics.</title>
        <authorList>
            <person name="Sakai H."/>
            <person name="Lee S.S."/>
            <person name="Tanaka T."/>
            <person name="Numa H."/>
            <person name="Kim J."/>
            <person name="Kawahara Y."/>
            <person name="Wakimoto H."/>
            <person name="Yang C.C."/>
            <person name="Iwamoto M."/>
            <person name="Abe T."/>
            <person name="Yamada Y."/>
            <person name="Muto A."/>
            <person name="Inokuchi H."/>
            <person name="Ikemura T."/>
            <person name="Matsumoto T."/>
            <person name="Sasaki T."/>
            <person name="Itoh T."/>
        </authorList>
    </citation>
    <scope>NUCLEOTIDE SEQUENCE [LARGE SCALE GENOMIC DNA]</scope>
    <source>
        <strain evidence="3">cv. Nipponbare</strain>
    </source>
</reference>
<protein>
    <submittedName>
        <fullName evidence="2">Os08g0510750 protein</fullName>
    </submittedName>
</protein>
<name>A0A0P0XHW4_ORYSJ</name>
<dbReference type="EMBL" id="AP014964">
    <property type="protein sequence ID" value="BAT06195.1"/>
    <property type="molecule type" value="Genomic_DNA"/>
</dbReference>
<proteinExistence type="predicted"/>
<keyword evidence="3" id="KW-1185">Reference proteome</keyword>
<dbReference type="InParanoid" id="A0A0P0XHW4"/>
<dbReference type="Gramene" id="Os08t0510750-00">
    <property type="protein sequence ID" value="Os08t0510750-00"/>
    <property type="gene ID" value="Os08g0510750"/>
</dbReference>
<evidence type="ECO:0000313" key="3">
    <source>
        <dbReference type="Proteomes" id="UP000059680"/>
    </source>
</evidence>
<sequence>MSPAAGAAAASSSSSASRSSSSATAGSFSGRFRSDEFDSLHDRPDSWPETLSSTAPASSDALFPLLLEPFHF</sequence>
<dbReference type="Proteomes" id="UP000059680">
    <property type="component" value="Chromosome 8"/>
</dbReference>
<gene>
    <name evidence="2" type="ordered locus">Os08g0510750</name>
    <name evidence="2" type="ORF">OSNPB_080510750</name>
</gene>
<evidence type="ECO:0000313" key="2">
    <source>
        <dbReference type="EMBL" id="BAT06195.1"/>
    </source>
</evidence>
<dbReference type="AlphaFoldDB" id="A0A0P0XHW4"/>